<dbReference type="GO" id="GO:0000917">
    <property type="term" value="P:division septum assembly"/>
    <property type="evidence" value="ECO:0007669"/>
    <property type="project" value="UniProtKB-KW"/>
</dbReference>
<name>A0A849P7P7_9BURK</name>
<evidence type="ECO:0000313" key="6">
    <source>
        <dbReference type="EMBL" id="NOL52324.1"/>
    </source>
</evidence>
<dbReference type="AlphaFoldDB" id="A0A849P7P7"/>
<evidence type="ECO:0000256" key="4">
    <source>
        <dbReference type="ARBA" id="ARBA00023306"/>
    </source>
</evidence>
<comment type="caution">
    <text evidence="6">The sequence shown here is derived from an EMBL/GenBank/DDBJ whole genome shotgun (WGS) entry which is preliminary data.</text>
</comment>
<evidence type="ECO:0000256" key="5">
    <source>
        <dbReference type="HAMAP-Rule" id="MF_01092"/>
    </source>
</evidence>
<dbReference type="InterPro" id="IPR009777">
    <property type="entry name" value="ZapD"/>
</dbReference>
<accession>A0A849P7P7</accession>
<keyword evidence="4 5" id="KW-0131">Cell cycle</keyword>
<organism evidence="6 7">
    <name type="scientific">Pelistega suis</name>
    <dbReference type="NCBI Taxonomy" id="1631957"/>
    <lineage>
        <taxon>Bacteria</taxon>
        <taxon>Pseudomonadati</taxon>
        <taxon>Pseudomonadota</taxon>
        <taxon>Betaproteobacteria</taxon>
        <taxon>Burkholderiales</taxon>
        <taxon>Alcaligenaceae</taxon>
        <taxon>Pelistega</taxon>
    </lineage>
</organism>
<evidence type="ECO:0000256" key="1">
    <source>
        <dbReference type="ARBA" id="ARBA00022490"/>
    </source>
</evidence>
<dbReference type="PANTHER" id="PTHR39455:SF1">
    <property type="entry name" value="CELL DIVISION PROTEIN ZAPD"/>
    <property type="match status" value="1"/>
</dbReference>
<dbReference type="Gene3D" id="2.60.440.10">
    <property type="entry name" value="YacF-like domains"/>
    <property type="match status" value="1"/>
</dbReference>
<keyword evidence="2 5" id="KW-0132">Cell division</keyword>
<keyword evidence="1 5" id="KW-0963">Cytoplasm</keyword>
<dbReference type="GO" id="GO:0032153">
    <property type="term" value="C:cell division site"/>
    <property type="evidence" value="ECO:0007669"/>
    <property type="project" value="TreeGrafter"/>
</dbReference>
<dbReference type="SUPFAM" id="SSF160950">
    <property type="entry name" value="YacF-like"/>
    <property type="match status" value="1"/>
</dbReference>
<dbReference type="EMBL" id="JABGBN010000008">
    <property type="protein sequence ID" value="NOL52324.1"/>
    <property type="molecule type" value="Genomic_DNA"/>
</dbReference>
<dbReference type="NCBIfam" id="NF003656">
    <property type="entry name" value="PRK05287.1-4"/>
    <property type="match status" value="1"/>
</dbReference>
<keyword evidence="7" id="KW-1185">Reference proteome</keyword>
<reference evidence="6 7" key="1">
    <citation type="submission" date="2020-05" db="EMBL/GenBank/DDBJ databases">
        <authorList>
            <person name="Niu N."/>
        </authorList>
    </citation>
    <scope>NUCLEOTIDE SEQUENCE [LARGE SCALE GENOMIC DNA]</scope>
    <source>
        <strain evidence="6 7">3340-03</strain>
    </source>
</reference>
<evidence type="ECO:0000313" key="7">
    <source>
        <dbReference type="Proteomes" id="UP000537862"/>
    </source>
</evidence>
<dbReference type="InterPro" id="IPR027462">
    <property type="entry name" value="ZapD_C"/>
</dbReference>
<proteinExistence type="inferred from homology"/>
<dbReference type="Gene3D" id="1.10.3900.10">
    <property type="entry name" value="YacF-like"/>
    <property type="match status" value="1"/>
</dbReference>
<dbReference type="GO" id="GO:0043093">
    <property type="term" value="P:FtsZ-dependent cytokinesis"/>
    <property type="evidence" value="ECO:0007669"/>
    <property type="project" value="UniProtKB-UniRule"/>
</dbReference>
<comment type="subunit">
    <text evidence="5">Interacts with FtsZ.</text>
</comment>
<dbReference type="Proteomes" id="UP000537862">
    <property type="component" value="Unassembled WGS sequence"/>
</dbReference>
<gene>
    <name evidence="5 6" type="primary">zapD</name>
    <name evidence="6" type="ORF">HKX39_09130</name>
</gene>
<comment type="function">
    <text evidence="5">Cell division factor that enhances FtsZ-ring assembly. Directly interacts with FtsZ and promotes bundling of FtsZ protofilaments, with a reduction in FtsZ GTPase activity.</text>
</comment>
<dbReference type="RefSeq" id="WP_171681017.1">
    <property type="nucleotide sequence ID" value="NZ_JABGBN010000008.1"/>
</dbReference>
<comment type="subcellular location">
    <subcellularLocation>
        <location evidence="5">Cytoplasm</location>
    </subcellularLocation>
    <text evidence="5">Localizes to mid-cell in an FtsZ-dependent manner.</text>
</comment>
<sequence>MILYEHPFNERTRFMIRLEYIFKQLFAFGQSLSTDNQHVAFATLFQLMDVCDRGDCRNWVLQEIEKQKQSLEAYRHFPEVNLKALDETTERLDKVAKTLANASKLGSHIRENEWLLTLKNRFLTPGATSAMDFPAYAAWMSGHELERQHVLQELIQPFMPLYDAIHENLLVLREAAVPNMESSKPNGVFEKSIGGKVYQMARVWVPEGKRIYPEISGNKHVVMIRFFQINEHFRHHLVKEAVGFKMALCQL</sequence>
<dbReference type="HAMAP" id="MF_01092">
    <property type="entry name" value="ZapD"/>
    <property type="match status" value="1"/>
</dbReference>
<keyword evidence="3 5" id="KW-0717">Septation</keyword>
<evidence type="ECO:0000256" key="3">
    <source>
        <dbReference type="ARBA" id="ARBA00023210"/>
    </source>
</evidence>
<dbReference type="Pfam" id="PF07072">
    <property type="entry name" value="ZapD"/>
    <property type="match status" value="1"/>
</dbReference>
<comment type="similarity">
    <text evidence="5">Belongs to the ZapD family.</text>
</comment>
<dbReference type="InterPro" id="IPR036268">
    <property type="entry name" value="ZapD_sf"/>
</dbReference>
<evidence type="ECO:0000256" key="2">
    <source>
        <dbReference type="ARBA" id="ARBA00022618"/>
    </source>
</evidence>
<protein>
    <recommendedName>
        <fullName evidence="5">Cell division protein ZapD</fullName>
    </recommendedName>
    <alternativeName>
        <fullName evidence="5">Z ring-associated protein D</fullName>
    </alternativeName>
</protein>
<dbReference type="PANTHER" id="PTHR39455">
    <property type="entry name" value="CELL DIVISION PROTEIN ZAPD"/>
    <property type="match status" value="1"/>
</dbReference>
<dbReference type="GO" id="GO:0005737">
    <property type="term" value="C:cytoplasm"/>
    <property type="evidence" value="ECO:0007669"/>
    <property type="project" value="UniProtKB-SubCell"/>
</dbReference>